<feature type="transmembrane region" description="Helical" evidence="1">
    <location>
        <begin position="301"/>
        <end position="326"/>
    </location>
</feature>
<evidence type="ECO:0000313" key="3">
    <source>
        <dbReference type="RefSeq" id="XP_030513281.1"/>
    </source>
</evidence>
<feature type="transmembrane region" description="Helical" evidence="1">
    <location>
        <begin position="268"/>
        <end position="289"/>
    </location>
</feature>
<accession>A0A8B8MT76</accession>
<dbReference type="KEGG" id="rarg:115727243"/>
<feature type="transmembrane region" description="Helical" evidence="1">
    <location>
        <begin position="338"/>
        <end position="358"/>
    </location>
</feature>
<protein>
    <submittedName>
        <fullName evidence="3">Uncharacterized protein LOC115727243 isoform X1</fullName>
    </submittedName>
</protein>
<keyword evidence="1" id="KW-1133">Transmembrane helix</keyword>
<feature type="transmembrane region" description="Helical" evidence="1">
    <location>
        <begin position="127"/>
        <end position="151"/>
    </location>
</feature>
<dbReference type="PANTHER" id="PTHR12242">
    <property type="entry name" value="OS02G0130600 PROTEIN-RELATED"/>
    <property type="match status" value="1"/>
</dbReference>
<dbReference type="RefSeq" id="XP_030513281.1">
    <property type="nucleotide sequence ID" value="XM_030657421.2"/>
</dbReference>
<feature type="transmembrane region" description="Helical" evidence="1">
    <location>
        <begin position="230"/>
        <end position="256"/>
    </location>
</feature>
<sequence length="377" mass="43155">MPAPSSLILPEWLLPFPSDFTNLSVEFPSLGSNQLEGSVNCNWQFDMAADTTSLSYWLNITFFLCALIILVPMFTASYLIWKYEGFNKPKPDREENQLGKVGYLYKDEAWRTCLKTIHPKWLLGYRLFSFGVLASLLIANIVLDGAGIFYFYTQWTFALVTTYFGIGLSMSIYGCCINYKAANDKADNGNFDAHRGNYMAVSLGEHINTSSTPKTSNSNQKSPIRNSAGLWVFIFQIIYQTSAGAAMLTDAVFWLVLYPFLTSKDYRLNLLDVCLHSINAFFLLGDTILNCLRFPVFRFGYFVLWTGLYVIFQWIIHACVSIWWPYPFLDLSTPYAPLWYLGVAVMHVPCYGIFALIVRLKHILLPRWFPESYQSLK</sequence>
<evidence type="ECO:0000313" key="2">
    <source>
        <dbReference type="Proteomes" id="UP000827889"/>
    </source>
</evidence>
<feature type="transmembrane region" description="Helical" evidence="1">
    <location>
        <begin position="157"/>
        <end position="176"/>
    </location>
</feature>
<evidence type="ECO:0000256" key="1">
    <source>
        <dbReference type="SAM" id="Phobius"/>
    </source>
</evidence>
<keyword evidence="1" id="KW-0812">Transmembrane</keyword>
<dbReference type="Proteomes" id="UP000827889">
    <property type="component" value="Chromosome 6"/>
</dbReference>
<feature type="transmembrane region" description="Helical" evidence="1">
    <location>
        <begin position="56"/>
        <end position="81"/>
    </location>
</feature>
<dbReference type="PANTHER" id="PTHR12242:SF10">
    <property type="entry name" value="TRANSMEMBRANE PROTEIN"/>
    <property type="match status" value="1"/>
</dbReference>
<name>A0A8B8MT76_9MYRT</name>
<keyword evidence="2" id="KW-1185">Reference proteome</keyword>
<reference evidence="3" key="1">
    <citation type="submission" date="2025-08" db="UniProtKB">
        <authorList>
            <consortium name="RefSeq"/>
        </authorList>
    </citation>
    <scope>IDENTIFICATION</scope>
    <source>
        <tissue evidence="3">Leaf</tissue>
    </source>
</reference>
<dbReference type="AlphaFoldDB" id="A0A8B8MT76"/>
<dbReference type="GeneID" id="115727243"/>
<proteinExistence type="predicted"/>
<dbReference type="OrthoDB" id="419711at2759"/>
<gene>
    <name evidence="3" type="primary">LOC115727243</name>
</gene>
<dbReference type="GO" id="GO:0016020">
    <property type="term" value="C:membrane"/>
    <property type="evidence" value="ECO:0007669"/>
    <property type="project" value="TreeGrafter"/>
</dbReference>
<keyword evidence="1" id="KW-0472">Membrane</keyword>
<organism evidence="2 3">
    <name type="scientific">Rhodamnia argentea</name>
    <dbReference type="NCBI Taxonomy" id="178133"/>
    <lineage>
        <taxon>Eukaryota</taxon>
        <taxon>Viridiplantae</taxon>
        <taxon>Streptophyta</taxon>
        <taxon>Embryophyta</taxon>
        <taxon>Tracheophyta</taxon>
        <taxon>Spermatophyta</taxon>
        <taxon>Magnoliopsida</taxon>
        <taxon>eudicotyledons</taxon>
        <taxon>Gunneridae</taxon>
        <taxon>Pentapetalae</taxon>
        <taxon>rosids</taxon>
        <taxon>malvids</taxon>
        <taxon>Myrtales</taxon>
        <taxon>Myrtaceae</taxon>
        <taxon>Myrtoideae</taxon>
        <taxon>Myrteae</taxon>
        <taxon>Australasian group</taxon>
        <taxon>Rhodamnia</taxon>
    </lineage>
</organism>